<dbReference type="KEGG" id="stp:Strop_1360"/>
<gene>
    <name evidence="1" type="ordered locus">Strop_1360</name>
</gene>
<evidence type="ECO:0000313" key="1">
    <source>
        <dbReference type="EMBL" id="ABP53827.1"/>
    </source>
</evidence>
<dbReference type="Gene3D" id="3.40.50.150">
    <property type="entry name" value="Vaccinia Virus protein VP39"/>
    <property type="match status" value="1"/>
</dbReference>
<keyword evidence="2" id="KW-1185">Reference proteome</keyword>
<dbReference type="EMBL" id="CP000667">
    <property type="protein sequence ID" value="ABP53827.1"/>
    <property type="molecule type" value="Genomic_DNA"/>
</dbReference>
<name>A4X4M7_SALTO</name>
<dbReference type="InterPro" id="IPR029063">
    <property type="entry name" value="SAM-dependent_MTases_sf"/>
</dbReference>
<dbReference type="Proteomes" id="UP000000235">
    <property type="component" value="Chromosome"/>
</dbReference>
<reference evidence="2" key="1">
    <citation type="journal article" date="2007" name="Proc. Natl. Acad. Sci. U.S.A.">
        <title>Genome sequencing reveals complex secondary metabolome in the marine actinomycete Salinispora tropica.</title>
        <authorList>
            <person name="Udwary D.W."/>
            <person name="Zeigler L."/>
            <person name="Asolkar R.N."/>
            <person name="Singan V."/>
            <person name="Lapidus A."/>
            <person name="Fenical W."/>
            <person name="Jensen P.R."/>
            <person name="Moore B.S."/>
        </authorList>
    </citation>
    <scope>NUCLEOTIDE SEQUENCE [LARGE SCALE GENOMIC DNA]</scope>
    <source>
        <strain evidence="2">ATCC BAA-916 / DSM 44818 / CNB-440</strain>
    </source>
</reference>
<dbReference type="InterPro" id="IPR006764">
    <property type="entry name" value="SAM_dep_MeTrfase_SAV2177_type"/>
</dbReference>
<dbReference type="SUPFAM" id="SSF53335">
    <property type="entry name" value="S-adenosyl-L-methionine-dependent methyltransferases"/>
    <property type="match status" value="1"/>
</dbReference>
<organism evidence="1 2">
    <name type="scientific">Salinispora tropica (strain ATCC BAA-916 / DSM 44818 / JCM 13857 / NBRC 105044 / CNB-440)</name>
    <dbReference type="NCBI Taxonomy" id="369723"/>
    <lineage>
        <taxon>Bacteria</taxon>
        <taxon>Bacillati</taxon>
        <taxon>Actinomycetota</taxon>
        <taxon>Actinomycetes</taxon>
        <taxon>Micromonosporales</taxon>
        <taxon>Micromonosporaceae</taxon>
        <taxon>Salinispora</taxon>
    </lineage>
</organism>
<dbReference type="HOGENOM" id="CLU_067079_1_0_11"/>
<evidence type="ECO:0000313" key="2">
    <source>
        <dbReference type="Proteomes" id="UP000000235"/>
    </source>
</evidence>
<evidence type="ECO:0008006" key="3">
    <source>
        <dbReference type="Google" id="ProtNLM"/>
    </source>
</evidence>
<accession>A4X4M7</accession>
<dbReference type="STRING" id="369723.Strop_1360"/>
<proteinExistence type="predicted"/>
<sequence length="323" mass="35030">MARPHPPVGNDARLQLCAPNDPRVGRWPPRVRTRLDTGSLPHRGDDLGCSTVQKPDGLPAEIDLSRPSAARVYDYFLGGAHNFEIDRQLAEQIASMTPNLAGTMRAGREFLRRAVRVLLDAGIDQFLDIGSGIPTVGNVHEVAQAVNSKARIVYVDIDPVAVAHSRELLAGNDWTGVIQADLRDPGHILAEARALNLLDFDRPVGILLAGVVHFVGDDDRPGDLLATLRAAAAPGSYLVISHSTFEDQPREMLDAQRLSARTDTEITLRSRAEITGFFGGWTLLEPGVVHMPLWRPDSASDVDDNPEQFGAFGGVARHDQSVG</sequence>
<dbReference type="PIRSF" id="PIRSF017393">
    <property type="entry name" value="MTase_SAV2177"/>
    <property type="match status" value="1"/>
</dbReference>
<protein>
    <recommendedName>
        <fullName evidence="3">S-adenosyl methyltransferase</fullName>
    </recommendedName>
</protein>
<dbReference type="Pfam" id="PF04672">
    <property type="entry name" value="Methyltransf_19"/>
    <property type="match status" value="1"/>
</dbReference>
<dbReference type="AlphaFoldDB" id="A4X4M7"/>
<dbReference type="eggNOG" id="COG2890">
    <property type="taxonomic scope" value="Bacteria"/>
</dbReference>